<sequence>MFRLPTRFWNSTLRRHHSSRPSLLYLSVPSPHSPVQLTASRLLQHSNSSKTQFHSTAQTLSRNQKQHTMGLTDEETQTGATTGEVRNSTEEWKQLPPYRTAKGGNAGMDKKWTAHCHCGRVRYWLSRDKPLASKFCHCIDCQGLHGAPFQWAAIFHKDDLHFENGAEGLAFYHAPDKSTVHRLPCKVSCAYCHAPIMDEGRNMVLMFPGIIEFSDAEHKKLFDPQ</sequence>
<dbReference type="EMBL" id="MU394444">
    <property type="protein sequence ID" value="KAI6080432.1"/>
    <property type="molecule type" value="Genomic_DNA"/>
</dbReference>
<evidence type="ECO:0000313" key="1">
    <source>
        <dbReference type="EMBL" id="KAI6080432.1"/>
    </source>
</evidence>
<dbReference type="Proteomes" id="UP001497680">
    <property type="component" value="Unassembled WGS sequence"/>
</dbReference>
<reference evidence="1 2" key="1">
    <citation type="journal article" date="2022" name="New Phytol.">
        <title>Ecological generalism drives hyperdiversity of secondary metabolite gene clusters in xylarialean endophytes.</title>
        <authorList>
            <person name="Franco M.E.E."/>
            <person name="Wisecaver J.H."/>
            <person name="Arnold A.E."/>
            <person name="Ju Y.M."/>
            <person name="Slot J.C."/>
            <person name="Ahrendt S."/>
            <person name="Moore L.P."/>
            <person name="Eastman K.E."/>
            <person name="Scott K."/>
            <person name="Konkel Z."/>
            <person name="Mondo S.J."/>
            <person name="Kuo A."/>
            <person name="Hayes R.D."/>
            <person name="Haridas S."/>
            <person name="Andreopoulos B."/>
            <person name="Riley R."/>
            <person name="LaButti K."/>
            <person name="Pangilinan J."/>
            <person name="Lipzen A."/>
            <person name="Amirebrahimi M."/>
            <person name="Yan J."/>
            <person name="Adam C."/>
            <person name="Keymanesh K."/>
            <person name="Ng V."/>
            <person name="Louie K."/>
            <person name="Northen T."/>
            <person name="Drula E."/>
            <person name="Henrissat B."/>
            <person name="Hsieh H.M."/>
            <person name="Youens-Clark K."/>
            <person name="Lutzoni F."/>
            <person name="Miadlikowska J."/>
            <person name="Eastwood D.C."/>
            <person name="Hamelin R.C."/>
            <person name="Grigoriev I.V."/>
            <person name="U'Ren J.M."/>
        </authorList>
    </citation>
    <scope>NUCLEOTIDE SEQUENCE [LARGE SCALE GENOMIC DNA]</scope>
    <source>
        <strain evidence="1 2">ER1909</strain>
    </source>
</reference>
<name>A0ACC0CJ10_9PEZI</name>
<organism evidence="1 2">
    <name type="scientific">Hypoxylon rubiginosum</name>
    <dbReference type="NCBI Taxonomy" id="110542"/>
    <lineage>
        <taxon>Eukaryota</taxon>
        <taxon>Fungi</taxon>
        <taxon>Dikarya</taxon>
        <taxon>Ascomycota</taxon>
        <taxon>Pezizomycotina</taxon>
        <taxon>Sordariomycetes</taxon>
        <taxon>Xylariomycetidae</taxon>
        <taxon>Xylariales</taxon>
        <taxon>Hypoxylaceae</taxon>
        <taxon>Hypoxylon</taxon>
    </lineage>
</organism>
<comment type="caution">
    <text evidence="1">The sequence shown here is derived from an EMBL/GenBank/DDBJ whole genome shotgun (WGS) entry which is preliminary data.</text>
</comment>
<protein>
    <submittedName>
        <fullName evidence="1">Mss4-like protein</fullName>
    </submittedName>
</protein>
<proteinExistence type="predicted"/>
<evidence type="ECO:0000313" key="2">
    <source>
        <dbReference type="Proteomes" id="UP001497680"/>
    </source>
</evidence>
<accession>A0ACC0CJ10</accession>
<gene>
    <name evidence="1" type="ORF">F4821DRAFT_251524</name>
</gene>
<keyword evidence="2" id="KW-1185">Reference proteome</keyword>